<reference evidence="1" key="2">
    <citation type="journal article" date="2021" name="PeerJ">
        <title>Extensive microbial diversity within the chicken gut microbiome revealed by metagenomics and culture.</title>
        <authorList>
            <person name="Gilroy R."/>
            <person name="Ravi A."/>
            <person name="Getino M."/>
            <person name="Pursley I."/>
            <person name="Horton D.L."/>
            <person name="Alikhan N.F."/>
            <person name="Baker D."/>
            <person name="Gharbi K."/>
            <person name="Hall N."/>
            <person name="Watson M."/>
            <person name="Adriaenssens E.M."/>
            <person name="Foster-Nyarko E."/>
            <person name="Jarju S."/>
            <person name="Secka A."/>
            <person name="Antonio M."/>
            <person name="Oren A."/>
            <person name="Chaudhuri R.R."/>
            <person name="La Ragione R."/>
            <person name="Hildebrand F."/>
            <person name="Pallen M.J."/>
        </authorList>
    </citation>
    <scope>NUCLEOTIDE SEQUENCE</scope>
    <source>
        <strain evidence="1">C6-149</strain>
    </source>
</reference>
<sequence>MIEIYFFTNLFDKNCYKNETLLEELHNNLPIKNKLYFIPLININIIENTFNTLSKKINLDRNKFITTINQLALDFKSASFQGQKTGRTFLTNAQYNLIFRHDSYKKQLSFQENNGIIDKKLFESERNNKIYVEELINDQNLAKEMHVSLPNQTVIVDTNNYEAILMKKFNYQNICNVCLHKNMCTVNSKIIHIKD</sequence>
<evidence type="ECO:0000313" key="1">
    <source>
        <dbReference type="EMBL" id="MBO8441589.1"/>
    </source>
</evidence>
<dbReference type="EMBL" id="JADIMP010000063">
    <property type="protein sequence ID" value="MBO8441589.1"/>
    <property type="molecule type" value="Genomic_DNA"/>
</dbReference>
<dbReference type="Proteomes" id="UP000823614">
    <property type="component" value="Unassembled WGS sequence"/>
</dbReference>
<protein>
    <submittedName>
        <fullName evidence="1">DsbA family protein</fullName>
    </submittedName>
</protein>
<comment type="caution">
    <text evidence="1">The sequence shown here is derived from an EMBL/GenBank/DDBJ whole genome shotgun (WGS) entry which is preliminary data.</text>
</comment>
<proteinExistence type="predicted"/>
<reference evidence="1" key="1">
    <citation type="submission" date="2020-10" db="EMBL/GenBank/DDBJ databases">
        <authorList>
            <person name="Gilroy R."/>
        </authorList>
    </citation>
    <scope>NUCLEOTIDE SEQUENCE</scope>
    <source>
        <strain evidence="1">C6-149</strain>
    </source>
</reference>
<dbReference type="AlphaFoldDB" id="A0A9D9E5A1"/>
<evidence type="ECO:0000313" key="2">
    <source>
        <dbReference type="Proteomes" id="UP000823614"/>
    </source>
</evidence>
<dbReference type="Pfam" id="PF13743">
    <property type="entry name" value="Thioredoxin_5"/>
    <property type="match status" value="1"/>
</dbReference>
<accession>A0A9D9E5A1</accession>
<gene>
    <name evidence="1" type="ORF">IAA89_03980</name>
</gene>
<name>A0A9D9E5A1_9LACO</name>
<organism evidence="1 2">
    <name type="scientific">Candidatus Gallilactobacillus intestinavium</name>
    <dbReference type="NCBI Taxonomy" id="2840838"/>
    <lineage>
        <taxon>Bacteria</taxon>
        <taxon>Bacillati</taxon>
        <taxon>Bacillota</taxon>
        <taxon>Bacilli</taxon>
        <taxon>Lactobacillales</taxon>
        <taxon>Lactobacillaceae</taxon>
        <taxon>Lactobacillaceae incertae sedis</taxon>
        <taxon>Candidatus Gallilactobacillus</taxon>
    </lineage>
</organism>